<proteinExistence type="inferred from homology"/>
<dbReference type="InterPro" id="IPR002194">
    <property type="entry name" value="Chaperonin_TCP-1_CS"/>
</dbReference>
<dbReference type="GO" id="GO:0051082">
    <property type="term" value="F:unfolded protein binding"/>
    <property type="evidence" value="ECO:0007669"/>
    <property type="project" value="InterPro"/>
</dbReference>
<dbReference type="PROSITE" id="PS00750">
    <property type="entry name" value="TCP1_1"/>
    <property type="match status" value="1"/>
</dbReference>
<dbReference type="SUPFAM" id="SSF48592">
    <property type="entry name" value="GroEL equatorial domain-like"/>
    <property type="match status" value="1"/>
</dbReference>
<dbReference type="OrthoDB" id="10248520at2759"/>
<dbReference type="EMBL" id="JARK01001400">
    <property type="protein sequence ID" value="EYC08856.1"/>
    <property type="molecule type" value="Genomic_DNA"/>
</dbReference>
<dbReference type="NCBIfam" id="TIGR02342">
    <property type="entry name" value="chap_CCT_delta"/>
    <property type="match status" value="1"/>
</dbReference>
<dbReference type="GO" id="GO:0005524">
    <property type="term" value="F:ATP binding"/>
    <property type="evidence" value="ECO:0007669"/>
    <property type="project" value="UniProtKB-KW"/>
</dbReference>
<dbReference type="PROSITE" id="PS00995">
    <property type="entry name" value="TCP1_3"/>
    <property type="match status" value="1"/>
</dbReference>
<dbReference type="InterPro" id="IPR027409">
    <property type="entry name" value="GroEL-like_apical_dom_sf"/>
</dbReference>
<gene>
    <name evidence="11" type="primary">Acey_s0064.g3569</name>
    <name evidence="11" type="synonym">Acey-cct-4</name>
    <name evidence="11" type="ORF">Y032_0064g3569</name>
</gene>
<comment type="subcellular location">
    <subcellularLocation>
        <location evidence="1">Cytoplasm</location>
    </subcellularLocation>
</comment>
<evidence type="ECO:0000313" key="11">
    <source>
        <dbReference type="EMBL" id="EYC08856.1"/>
    </source>
</evidence>
<evidence type="ECO:0000313" key="12">
    <source>
        <dbReference type="Proteomes" id="UP000024635"/>
    </source>
</evidence>
<evidence type="ECO:0000256" key="8">
    <source>
        <dbReference type="RuleBase" id="RU004187"/>
    </source>
</evidence>
<feature type="region of interest" description="Disordered" evidence="10">
    <location>
        <begin position="1"/>
        <end position="29"/>
    </location>
</feature>
<dbReference type="PRINTS" id="PR00304">
    <property type="entry name" value="TCOMPLEXTCP1"/>
</dbReference>
<comment type="similarity">
    <text evidence="2 8">Belongs to the TCP-1 chaperonin family.</text>
</comment>
<dbReference type="NCBIfam" id="NF041083">
    <property type="entry name" value="thermosome_beta"/>
    <property type="match status" value="1"/>
</dbReference>
<evidence type="ECO:0000256" key="3">
    <source>
        <dbReference type="ARBA" id="ARBA00016107"/>
    </source>
</evidence>
<dbReference type="InterPro" id="IPR053374">
    <property type="entry name" value="TCP-1_chaperonin"/>
</dbReference>
<dbReference type="GO" id="GO:0016887">
    <property type="term" value="F:ATP hydrolysis activity"/>
    <property type="evidence" value="ECO:0007669"/>
    <property type="project" value="InterPro"/>
</dbReference>
<reference evidence="12" key="1">
    <citation type="journal article" date="2015" name="Nat. Genet.">
        <title>The genome and transcriptome of the zoonotic hookworm Ancylostoma ceylanicum identify infection-specific gene families.</title>
        <authorList>
            <person name="Schwarz E.M."/>
            <person name="Hu Y."/>
            <person name="Antoshechkin I."/>
            <person name="Miller M.M."/>
            <person name="Sternberg P.W."/>
            <person name="Aroian R.V."/>
        </authorList>
    </citation>
    <scope>NUCLEOTIDE SEQUENCE</scope>
    <source>
        <strain evidence="12">HY135</strain>
    </source>
</reference>
<dbReference type="PROSITE" id="PS00751">
    <property type="entry name" value="TCP1_2"/>
    <property type="match status" value="1"/>
</dbReference>
<keyword evidence="6 8" id="KW-0067">ATP-binding</keyword>
<dbReference type="PANTHER" id="PTHR11353">
    <property type="entry name" value="CHAPERONIN"/>
    <property type="match status" value="1"/>
</dbReference>
<evidence type="ECO:0000256" key="10">
    <source>
        <dbReference type="SAM" id="MobiDB-lite"/>
    </source>
</evidence>
<dbReference type="SUPFAM" id="SSF54849">
    <property type="entry name" value="GroEL-intermediate domain like"/>
    <property type="match status" value="1"/>
</dbReference>
<dbReference type="InterPro" id="IPR002423">
    <property type="entry name" value="Cpn60/GroEL/TCP-1"/>
</dbReference>
<dbReference type="Pfam" id="PF00118">
    <property type="entry name" value="Cpn60_TCP1"/>
    <property type="match status" value="1"/>
</dbReference>
<evidence type="ECO:0000256" key="4">
    <source>
        <dbReference type="ARBA" id="ARBA00022490"/>
    </source>
</evidence>
<dbReference type="Gene3D" id="3.50.7.10">
    <property type="entry name" value="GroEL"/>
    <property type="match status" value="1"/>
</dbReference>
<keyword evidence="5 8" id="KW-0547">Nucleotide-binding</keyword>
<dbReference type="AlphaFoldDB" id="A0A016U1I2"/>
<dbReference type="Proteomes" id="UP000024635">
    <property type="component" value="Unassembled WGS sequence"/>
</dbReference>
<dbReference type="CDD" id="cd03338">
    <property type="entry name" value="TCP1_delta"/>
    <property type="match status" value="1"/>
</dbReference>
<dbReference type="InterPro" id="IPR027410">
    <property type="entry name" value="TCP-1-like_intermed_sf"/>
</dbReference>
<name>A0A016U1I2_9BILA</name>
<evidence type="ECO:0000256" key="6">
    <source>
        <dbReference type="ARBA" id="ARBA00022840"/>
    </source>
</evidence>
<keyword evidence="12" id="KW-1185">Reference proteome</keyword>
<comment type="caution">
    <text evidence="11">The sequence shown here is derived from an EMBL/GenBank/DDBJ whole genome shotgun (WGS) entry which is preliminary data.</text>
</comment>
<evidence type="ECO:0000256" key="1">
    <source>
        <dbReference type="ARBA" id="ARBA00004496"/>
    </source>
</evidence>
<dbReference type="GO" id="GO:0140662">
    <property type="term" value="F:ATP-dependent protein folding chaperone"/>
    <property type="evidence" value="ECO:0007669"/>
    <property type="project" value="InterPro"/>
</dbReference>
<accession>A0A016U1I2</accession>
<evidence type="ECO:0000256" key="7">
    <source>
        <dbReference type="ARBA" id="ARBA00023186"/>
    </source>
</evidence>
<dbReference type="Gene3D" id="3.30.260.10">
    <property type="entry name" value="TCP-1-like chaperonin intermediate domain"/>
    <property type="match status" value="1"/>
</dbReference>
<organism evidence="11 12">
    <name type="scientific">Ancylostoma ceylanicum</name>
    <dbReference type="NCBI Taxonomy" id="53326"/>
    <lineage>
        <taxon>Eukaryota</taxon>
        <taxon>Metazoa</taxon>
        <taxon>Ecdysozoa</taxon>
        <taxon>Nematoda</taxon>
        <taxon>Chromadorea</taxon>
        <taxon>Rhabditida</taxon>
        <taxon>Rhabditina</taxon>
        <taxon>Rhabditomorpha</taxon>
        <taxon>Strongyloidea</taxon>
        <taxon>Ancylostomatidae</taxon>
        <taxon>Ancylostomatinae</taxon>
        <taxon>Ancylostoma</taxon>
    </lineage>
</organism>
<dbReference type="STRING" id="53326.A0A016U1I2"/>
<dbReference type="InterPro" id="IPR017998">
    <property type="entry name" value="Chaperone_TCP-1"/>
</dbReference>
<dbReference type="GO" id="GO:0005737">
    <property type="term" value="C:cytoplasm"/>
    <property type="evidence" value="ECO:0007669"/>
    <property type="project" value="UniProtKB-SubCell"/>
</dbReference>
<dbReference type="Gene3D" id="1.10.560.10">
    <property type="entry name" value="GroEL-like equatorial domain"/>
    <property type="match status" value="1"/>
</dbReference>
<dbReference type="NCBIfam" id="NF041082">
    <property type="entry name" value="thermosome_alpha"/>
    <property type="match status" value="1"/>
</dbReference>
<evidence type="ECO:0000256" key="9">
    <source>
        <dbReference type="RuleBase" id="RU004192"/>
    </source>
</evidence>
<dbReference type="InterPro" id="IPR027413">
    <property type="entry name" value="GROEL-like_equatorial_sf"/>
</dbReference>
<keyword evidence="7 8" id="KW-0143">Chaperone</keyword>
<keyword evidence="4" id="KW-0963">Cytoplasm</keyword>
<dbReference type="SUPFAM" id="SSF52029">
    <property type="entry name" value="GroEL apical domain-like"/>
    <property type="match status" value="1"/>
</dbReference>
<evidence type="ECO:0000256" key="2">
    <source>
        <dbReference type="ARBA" id="ARBA00008020"/>
    </source>
</evidence>
<dbReference type="InterPro" id="IPR054827">
    <property type="entry name" value="thermosome_alpha"/>
</dbReference>
<feature type="compositionally biased region" description="Basic and acidic residues" evidence="10">
    <location>
        <begin position="12"/>
        <end position="26"/>
    </location>
</feature>
<sequence>MSAKPAAAPKTSGKESSFRDKDKPESVRNSNIVAAKAVADAVRTSLGPRGMDKMIQSGNGDVTITNDGATILNQMSVVHPTAKMLVELSKAQDIEAGDGTTTVVVIAGALLDAAQTLLQKGIHPTTISDSFQAAATEAEKILVGMSSPVDLSNDELLVKMATTSLNSKVVSQHSWLLAPMAVNAVKRIIDPARDTSVNLKMIKIIKKMGDTVEESEMIDGALIDQKTMGRGGPTRVEKAKIGLIQFQLSPPKTDMENQVIISDYTQMDRALKEERQYLLDLCKQIKKAGCNVLLIQKSILRDAVNELSLHFLAKMKIMVVKDIEREDIEFYSKILGCRPVASVDHFVPEALGSADLVEEISCGGDGKVIKVTGVANPGQACSILLRGSNKLVLEEAERSLHDALCVIRCLVKNKALIPGGGAPEMEVAVQLRQLAQKQIGAQQYCWRAFADALELVPYTLAENAGLSPIHTVTELRAQHANGNTDYGVNVRKGYVTDIREENVLQPLLVTLSAIKQASECVRSILKIDDIHGVYCLTQIATLVSNLFSSTPKFVPMRSYRHFFHGRNAHVGCTRSMYQMSRCAMVSFSLFRTNMATSSVDPEEREMYRCAKTHLAQQPCAPYVFLTLKNDYNSSQRQI</sequence>
<dbReference type="InterPro" id="IPR012717">
    <property type="entry name" value="Chap_CCT_delta"/>
</dbReference>
<evidence type="ECO:0000256" key="5">
    <source>
        <dbReference type="ARBA" id="ARBA00022741"/>
    </source>
</evidence>
<dbReference type="FunFam" id="3.50.7.10:FF:000010">
    <property type="entry name" value="T-complex protein 1 subunit delta"/>
    <property type="match status" value="1"/>
</dbReference>
<protein>
    <recommendedName>
        <fullName evidence="3 9">T-complex protein 1 subunit delta</fullName>
    </recommendedName>
</protein>